<evidence type="ECO:0000256" key="16">
    <source>
        <dbReference type="ARBA" id="ARBA00051061"/>
    </source>
</evidence>
<dbReference type="Gene3D" id="3.90.1480.20">
    <property type="entry name" value="Glycosyl transferase family 29"/>
    <property type="match status" value="2"/>
</dbReference>
<evidence type="ECO:0000256" key="17">
    <source>
        <dbReference type="ARBA" id="ARBA00051590"/>
    </source>
</evidence>
<dbReference type="InterPro" id="IPR038578">
    <property type="entry name" value="GT29-like_sf"/>
</dbReference>
<organism evidence="26 27">
    <name type="scientific">Dissostichus mawsoni</name>
    <name type="common">Antarctic cod</name>
    <dbReference type="NCBI Taxonomy" id="36200"/>
    <lineage>
        <taxon>Eukaryota</taxon>
        <taxon>Metazoa</taxon>
        <taxon>Chordata</taxon>
        <taxon>Craniata</taxon>
        <taxon>Vertebrata</taxon>
        <taxon>Euteleostomi</taxon>
        <taxon>Actinopterygii</taxon>
        <taxon>Neopterygii</taxon>
        <taxon>Teleostei</taxon>
        <taxon>Neoteleostei</taxon>
        <taxon>Acanthomorphata</taxon>
        <taxon>Eupercaria</taxon>
        <taxon>Perciformes</taxon>
        <taxon>Notothenioidei</taxon>
        <taxon>Nototheniidae</taxon>
        <taxon>Dissostichus</taxon>
    </lineage>
</organism>
<comment type="catalytic activity">
    <reaction evidence="16">
        <text>N-acetyl-alpha-neuraminosyl-(2-&gt;3)-beta-D-galactosyl-(1-&gt;3)-N-acetyl-beta-D-glucosaminyl-(1-&gt;3)-beta-D-galactosyl-(1-&gt;4)-beta-D-glucosyl-(1&lt;-&gt;1')-N-acyl-sphing-4-enine + CMP-N-acetyl-beta-neuraminate = N-acetyl-alpha-neuraminosyl-(2-&gt;3)-beta-D-galactosyl-(1-&gt;3)-[N-acetyl-alpha-neuraminosyl-(2-&gt;6)]-N-acetyl-beta-D-glucosaminyl-(1-&gt;3)-beta-D-galactosyl-(1-&gt;4)-beta-D-glucosyl-(1&lt;-&gt;1')-N-acyl-sphing-4-enine + CMP + H(+)</text>
        <dbReference type="Rhea" id="RHEA:47884"/>
        <dbReference type="ChEBI" id="CHEBI:15378"/>
        <dbReference type="ChEBI" id="CHEBI:57812"/>
        <dbReference type="ChEBI" id="CHEBI:60377"/>
        <dbReference type="ChEBI" id="CHEBI:88073"/>
        <dbReference type="ChEBI" id="CHEBI:88079"/>
    </reaction>
    <physiologicalReaction direction="left-to-right" evidence="16">
        <dbReference type="Rhea" id="RHEA:47885"/>
    </physiologicalReaction>
</comment>
<accession>A0A7J5YM54</accession>
<comment type="catalytic activity">
    <reaction evidence="20">
        <text>3-O-[alpha-Neu5Ac-(2-&gt;3)-beta-D-Gal-(1-&gt;3)-alpha-D-GalNAc]-L-Ser-[protein] + CMP-N-acetyl-beta-neuraminate = a 3-O-{alpha-Neu5Ac-(2-&gt;3)-beta-D-Gal-(1-&gt;3)-[alpha-Neu5Ac-(2-&gt;6)]-alpha-D-GalNAc}-L-seryl-[protein] + CMP + H(+)</text>
        <dbReference type="Rhea" id="RHEA:65280"/>
        <dbReference type="Rhea" id="RHEA-COMP:16760"/>
        <dbReference type="Rhea" id="RHEA-COMP:16761"/>
        <dbReference type="ChEBI" id="CHEBI:15378"/>
        <dbReference type="ChEBI" id="CHEBI:57812"/>
        <dbReference type="ChEBI" id="CHEBI:60377"/>
        <dbReference type="ChEBI" id="CHEBI:156395"/>
        <dbReference type="ChEBI" id="CHEBI:156397"/>
    </reaction>
    <physiologicalReaction direction="left-to-right" evidence="20">
        <dbReference type="Rhea" id="RHEA:65281"/>
    </physiologicalReaction>
</comment>
<dbReference type="InterPro" id="IPR036397">
    <property type="entry name" value="RNaseH_sf"/>
</dbReference>
<gene>
    <name evidence="26" type="ORF">F7725_015885</name>
</gene>
<name>A0A7J5YM54_DISMA</name>
<evidence type="ECO:0000256" key="9">
    <source>
        <dbReference type="ARBA" id="ARBA00023034"/>
    </source>
</evidence>
<comment type="subcellular location">
    <subcellularLocation>
        <location evidence="1">Golgi apparatus membrane</location>
        <topology evidence="1">Single-pass type II membrane protein</topology>
    </subcellularLocation>
</comment>
<keyword evidence="7" id="KW-0730">Sialic acid</keyword>
<comment type="catalytic activity">
    <reaction evidence="19">
        <text>a ganglioside GD1a (d18:1(4E)) + CMP-N-acetyl-beta-neuraminate = a ganglioside GT1aalpha (d18:1(4E)) + CMP + H(+)</text>
        <dbReference type="Rhea" id="RHEA:41972"/>
        <dbReference type="ChEBI" id="CHEBI:15378"/>
        <dbReference type="ChEBI" id="CHEBI:57812"/>
        <dbReference type="ChEBI" id="CHEBI:60377"/>
        <dbReference type="ChEBI" id="CHEBI:78445"/>
        <dbReference type="ChEBI" id="CHEBI:78571"/>
    </reaction>
    <physiologicalReaction direction="left-to-right" evidence="19">
        <dbReference type="Rhea" id="RHEA:41973"/>
    </physiologicalReaction>
</comment>
<evidence type="ECO:0000256" key="1">
    <source>
        <dbReference type="ARBA" id="ARBA00004323"/>
    </source>
</evidence>
<evidence type="ECO:0000256" key="23">
    <source>
        <dbReference type="ARBA" id="ARBA00080825"/>
    </source>
</evidence>
<protein>
    <recommendedName>
        <fullName evidence="21">Alpha-N-acetylgalactosaminide alpha-2,6-sialyltransferase 6</fullName>
    </recommendedName>
    <alternativeName>
        <fullName evidence="22">GalNAc alpha-2,6-sialyltransferase VI</fullName>
    </alternativeName>
    <alternativeName>
        <fullName evidence="23">ST6GalNAc VI</fullName>
    </alternativeName>
    <alternativeName>
        <fullName evidence="24">Sialyltransferase 7F</fullName>
    </alternativeName>
</protein>
<dbReference type="GO" id="GO:0003676">
    <property type="term" value="F:nucleic acid binding"/>
    <property type="evidence" value="ECO:0007669"/>
    <property type="project" value="InterPro"/>
</dbReference>
<dbReference type="OrthoDB" id="10264956at2759"/>
<evidence type="ECO:0000256" key="22">
    <source>
        <dbReference type="ARBA" id="ARBA00077208"/>
    </source>
</evidence>
<dbReference type="Gene3D" id="3.30.420.10">
    <property type="entry name" value="Ribonuclease H-like superfamily/Ribonuclease H"/>
    <property type="match status" value="1"/>
</dbReference>
<comment type="catalytic activity">
    <reaction evidence="17">
        <text>a ganglioside GT1b (d18:1(4E)) + CMP-N-acetyl-beta-neuraminate = a ganglioside GQ1balpha (d18:1(4E)) + CMP + H(+)</text>
        <dbReference type="Rhea" id="RHEA:41976"/>
        <dbReference type="ChEBI" id="CHEBI:15378"/>
        <dbReference type="ChEBI" id="CHEBI:57812"/>
        <dbReference type="ChEBI" id="CHEBI:60377"/>
        <dbReference type="ChEBI" id="CHEBI:78452"/>
        <dbReference type="ChEBI" id="CHEBI:78572"/>
    </reaction>
    <physiologicalReaction direction="left-to-right" evidence="17">
        <dbReference type="Rhea" id="RHEA:41977"/>
    </physiologicalReaction>
</comment>
<keyword evidence="27" id="KW-1185">Reference proteome</keyword>
<dbReference type="GO" id="GO:0000139">
    <property type="term" value="C:Golgi membrane"/>
    <property type="evidence" value="ECO:0007669"/>
    <property type="project" value="UniProtKB-SubCell"/>
</dbReference>
<keyword evidence="6" id="KW-0735">Signal-anchor</keyword>
<evidence type="ECO:0000256" key="19">
    <source>
        <dbReference type="ARBA" id="ARBA00051886"/>
    </source>
</evidence>
<evidence type="ECO:0000256" key="5">
    <source>
        <dbReference type="ARBA" id="ARBA00022692"/>
    </source>
</evidence>
<keyword evidence="5" id="KW-0812">Transmembrane</keyword>
<feature type="domain" description="Integrase core" evidence="25">
    <location>
        <begin position="451"/>
        <end position="579"/>
    </location>
</feature>
<keyword evidence="3" id="KW-0328">Glycosyltransferase</keyword>
<evidence type="ECO:0000313" key="27">
    <source>
        <dbReference type="Proteomes" id="UP000518266"/>
    </source>
</evidence>
<evidence type="ECO:0000256" key="21">
    <source>
        <dbReference type="ARBA" id="ARBA00074915"/>
    </source>
</evidence>
<dbReference type="EMBL" id="JAAKFY010000012">
    <property type="protein sequence ID" value="KAF3849388.1"/>
    <property type="molecule type" value="Genomic_DNA"/>
</dbReference>
<dbReference type="Pfam" id="PF24764">
    <property type="entry name" value="rva_4"/>
    <property type="match status" value="1"/>
</dbReference>
<dbReference type="GO" id="GO:0009988">
    <property type="term" value="P:cell-cell recognition"/>
    <property type="evidence" value="ECO:0007669"/>
    <property type="project" value="UniProtKB-ARBA"/>
</dbReference>
<dbReference type="InterPro" id="IPR001675">
    <property type="entry name" value="Glyco_trans_29"/>
</dbReference>
<evidence type="ECO:0000259" key="25">
    <source>
        <dbReference type="Pfam" id="PF24764"/>
    </source>
</evidence>
<evidence type="ECO:0000256" key="12">
    <source>
        <dbReference type="ARBA" id="ARBA00023157"/>
    </source>
</evidence>
<dbReference type="InterPro" id="IPR058913">
    <property type="entry name" value="Integrase_dom_put"/>
</dbReference>
<dbReference type="GO" id="GO:0009311">
    <property type="term" value="P:oligosaccharide metabolic process"/>
    <property type="evidence" value="ECO:0007669"/>
    <property type="project" value="TreeGrafter"/>
</dbReference>
<dbReference type="Proteomes" id="UP000518266">
    <property type="component" value="Unassembled WGS sequence"/>
</dbReference>
<proteinExistence type="inferred from homology"/>
<evidence type="ECO:0000256" key="2">
    <source>
        <dbReference type="ARBA" id="ARBA00006003"/>
    </source>
</evidence>
<keyword evidence="4" id="KW-0808">Transferase</keyword>
<evidence type="ECO:0000256" key="15">
    <source>
        <dbReference type="ARBA" id="ARBA00050681"/>
    </source>
</evidence>
<keyword evidence="8" id="KW-1133">Transmembrane helix</keyword>
<keyword evidence="9" id="KW-0333">Golgi apparatus</keyword>
<keyword evidence="11" id="KW-0472">Membrane</keyword>
<evidence type="ECO:0000256" key="3">
    <source>
        <dbReference type="ARBA" id="ARBA00022676"/>
    </source>
</evidence>
<comment type="catalytic activity">
    <reaction evidence="15">
        <text>3-O-[alpha-Neu5Ac-(2-&gt;3)-beta-D-Gal-(1-&gt;3)-alpha-D-GalNAc]-L-Thr-[protein] + CMP-N-acetyl-beta-neuraminate = a 3-O-{alpha-Neu5Ac-(2-&gt;3)-beta-D-Gal-(1-&gt;3)-[alpha-Neu5Ac-(2-&gt;6)]-alpha-D-GalNAc}-L-threonyl-[protein] + CMP + H(+)</text>
        <dbReference type="Rhea" id="RHEA:65284"/>
        <dbReference type="Rhea" id="RHEA-COMP:16762"/>
        <dbReference type="Rhea" id="RHEA-COMP:16763"/>
        <dbReference type="ChEBI" id="CHEBI:15378"/>
        <dbReference type="ChEBI" id="CHEBI:57812"/>
        <dbReference type="ChEBI" id="CHEBI:60377"/>
        <dbReference type="ChEBI" id="CHEBI:156396"/>
        <dbReference type="ChEBI" id="CHEBI:156398"/>
    </reaction>
    <physiologicalReaction direction="left-to-right" evidence="15">
        <dbReference type="Rhea" id="RHEA:65285"/>
    </physiologicalReaction>
</comment>
<evidence type="ECO:0000256" key="18">
    <source>
        <dbReference type="ARBA" id="ARBA00051833"/>
    </source>
</evidence>
<evidence type="ECO:0000313" key="26">
    <source>
        <dbReference type="EMBL" id="KAF3849388.1"/>
    </source>
</evidence>
<dbReference type="AlphaFoldDB" id="A0A7J5YM54"/>
<evidence type="ECO:0000256" key="11">
    <source>
        <dbReference type="ARBA" id="ARBA00023136"/>
    </source>
</evidence>
<evidence type="ECO:0000256" key="4">
    <source>
        <dbReference type="ARBA" id="ARBA00022679"/>
    </source>
</evidence>
<evidence type="ECO:0000256" key="13">
    <source>
        <dbReference type="ARBA" id="ARBA00023180"/>
    </source>
</evidence>
<keyword evidence="10" id="KW-0443">Lipid metabolism</keyword>
<reference evidence="26 27" key="1">
    <citation type="submission" date="2020-03" db="EMBL/GenBank/DDBJ databases">
        <title>Dissostichus mawsoni Genome sequencing and assembly.</title>
        <authorList>
            <person name="Park H."/>
        </authorList>
    </citation>
    <scope>NUCLEOTIDE SEQUENCE [LARGE SCALE GENOMIC DNA]</scope>
    <source>
        <strain evidence="26">DM0001</strain>
        <tissue evidence="26">Muscle</tissue>
    </source>
</reference>
<evidence type="ECO:0000256" key="24">
    <source>
        <dbReference type="ARBA" id="ARBA00082849"/>
    </source>
</evidence>
<evidence type="ECO:0000256" key="8">
    <source>
        <dbReference type="ARBA" id="ARBA00022989"/>
    </source>
</evidence>
<keyword evidence="12" id="KW-1015">Disulfide bond</keyword>
<comment type="caution">
    <text evidence="26">The sequence shown here is derived from an EMBL/GenBank/DDBJ whole genome shotgun (WGS) entry which is preliminary data.</text>
</comment>
<dbReference type="Pfam" id="PF00777">
    <property type="entry name" value="Glyco_transf_29"/>
    <property type="match status" value="2"/>
</dbReference>
<comment type="catalytic activity">
    <reaction evidence="14">
        <text>a ganglioside GM1b (d18:1(4E)) + CMP-N-acetyl-beta-neuraminate = a ganglioside GD1alpha (d18:1(4E)) + CMP + H(+)</text>
        <dbReference type="Rhea" id="RHEA:41968"/>
        <dbReference type="ChEBI" id="CHEBI:15378"/>
        <dbReference type="ChEBI" id="CHEBI:57812"/>
        <dbReference type="ChEBI" id="CHEBI:60377"/>
        <dbReference type="ChEBI" id="CHEBI:78568"/>
        <dbReference type="ChEBI" id="CHEBI:78569"/>
    </reaction>
    <physiologicalReaction direction="left-to-right" evidence="14">
        <dbReference type="Rhea" id="RHEA:41969"/>
    </physiologicalReaction>
</comment>
<evidence type="ECO:0000256" key="20">
    <source>
        <dbReference type="ARBA" id="ARBA00053014"/>
    </source>
</evidence>
<sequence>MKETAVREPAVPQHSHHRGGGALQVFKCIHQDEVQHDLMSGESQCDTAQRRGKQHLLQAWDQPAQGLLMNRLSSSTPRALAPHWSNMLRWLGLLSLSLPLLIWFWHVLTGDGPTAALQGHELQGYGLQGYRRIGPSKKDQFLYMHCSQCALVSSSGQMIGAGAGEEIDKVPCVIRMNNAPTGGYERDVGGRTSVRVVSHTSVPLLVKNDRQYFQQSADTTYVFWGPERNMRQDGKGRVFNSLLKMAEKYPKVKLYAVTREKIQYCDSVFQNETGKNRMKTGAFLSTGFFTMILALDMCDSIRVYGMIDNNYCSRANHSTVPYHYYERNRVDECRMYKVHENTQRGGHRFITEKAIYAKWATRHKMDKRTLERILSKKQLWRRKNKTDVAEVATFIEQQLETSGQCHGYRWMHQKCWLHGIVTDRETVRILLQLLDGEGVDLRSRNRLRRRIYHSCGPNYVWHIDGYDKLKPFGIAISGCIDGFSRKMIWLEAYKTNKDPKIIAGYFMDAVINAGGCPARLRLDLGTENGHMAEMQQFLHFSENQAETDNVTFGPSTGNQRIERWWLTLRKSVKSITHDHPMDVPPYCMQSLICMEADCLHHVDLEKVQVCLDECVFKDFPCDEDVFHICVDLMSEYNLKLTNDVFETGQQSHRLVIFAAIFVLMTLLILYGSNNVNDNIYSPLHLAINKAIKATDLKKWSGKDGYVPFHGNKTMSLHCGSCALVTSSSHVLGSRAGAEIDRAQCVIRMNDAPTLGFEADVGNQTSLRVVAHSSVFRVVRRPSEFLHRPDSSPVIIFWGPPNKMGKDAKGTLYRLIQRVSTTYSNMSCFSITASKMRRFDSLFHRETGRDRQKSHSWLSTGWFTMVIAIELCDSIKVYGMVPPNHCGKFKPPAKKMPYHYYKPRGPDECVTYLQHEGGRRGNHHRFITEKQVFGRWAKQYNITFSHPKWV</sequence>
<comment type="catalytic activity">
    <reaction evidence="18">
        <text>a globoside MSGG + CMP-N-acetyl-beta-neuraminate = a globoside DSGG + CMP + H(+)</text>
        <dbReference type="Rhea" id="RHEA:56088"/>
        <dbReference type="ChEBI" id="CHEBI:15378"/>
        <dbReference type="ChEBI" id="CHEBI:57812"/>
        <dbReference type="ChEBI" id="CHEBI:60377"/>
        <dbReference type="ChEBI" id="CHEBI:140623"/>
        <dbReference type="ChEBI" id="CHEBI:140624"/>
    </reaction>
    <physiologicalReaction direction="left-to-right" evidence="18">
        <dbReference type="Rhea" id="RHEA:56089"/>
    </physiologicalReaction>
</comment>
<evidence type="ECO:0000256" key="6">
    <source>
        <dbReference type="ARBA" id="ARBA00022968"/>
    </source>
</evidence>
<comment type="similarity">
    <text evidence="2">Belongs to the glycosyltransferase 29 family.</text>
</comment>
<dbReference type="FunFam" id="3.90.1480.20:FF:000009">
    <property type="entry name" value="alpha-N-acetylgalactosaminide alpha-2,6-sialyltransferase 6 isoform X2"/>
    <property type="match status" value="1"/>
</dbReference>
<dbReference type="GO" id="GO:0001574">
    <property type="term" value="P:ganglioside biosynthetic process"/>
    <property type="evidence" value="ECO:0007669"/>
    <property type="project" value="TreeGrafter"/>
</dbReference>
<evidence type="ECO:0000256" key="14">
    <source>
        <dbReference type="ARBA" id="ARBA00043744"/>
    </source>
</evidence>
<dbReference type="GO" id="GO:0001665">
    <property type="term" value="F:alpha-N-acetylgalactosaminide alpha-2,6-sialyltransferase activity"/>
    <property type="evidence" value="ECO:0007669"/>
    <property type="project" value="TreeGrafter"/>
</dbReference>
<dbReference type="PANTHER" id="PTHR45906">
    <property type="entry name" value="ALPHA-N-ACETYL-NEURAMINYL-2,3-BETA-GALACTOSYL-1, 3-N-ACETYL-GALACTOSAMINIDE ALPHA-2,6-SIALYLTRANSFERASE-LIKE"/>
    <property type="match status" value="1"/>
</dbReference>
<keyword evidence="13" id="KW-0325">Glycoprotein</keyword>
<evidence type="ECO:0000256" key="10">
    <source>
        <dbReference type="ARBA" id="ARBA00023098"/>
    </source>
</evidence>
<evidence type="ECO:0000256" key="7">
    <source>
        <dbReference type="ARBA" id="ARBA00022981"/>
    </source>
</evidence>
<dbReference type="PANTHER" id="PTHR45906:SF6">
    <property type="entry name" value="ALPHA-N-ACETYLGALACTOSAMINIDE ALPHA-2,6-SIALYLTRANSFERASE 6"/>
    <property type="match status" value="1"/>
</dbReference>